<comment type="caution">
    <text evidence="5">The sequence shown here is derived from an EMBL/GenBank/DDBJ whole genome shotgun (WGS) entry which is preliminary data.</text>
</comment>
<dbReference type="PANTHER" id="PTHR22951:SF19">
    <property type="entry name" value="OS08G0467300 PROTEIN"/>
    <property type="match status" value="1"/>
</dbReference>
<gene>
    <name evidence="5" type="ORF">AAHA92_12107</name>
</gene>
<dbReference type="EMBL" id="JBEAFC010000005">
    <property type="protein sequence ID" value="KAL1556492.1"/>
    <property type="molecule type" value="Genomic_DNA"/>
</dbReference>
<accession>A0ABD1HJ80</accession>
<evidence type="ECO:0000256" key="1">
    <source>
        <dbReference type="ARBA" id="ARBA00004600"/>
    </source>
</evidence>
<dbReference type="AlphaFoldDB" id="A0ABD1HJ80"/>
<evidence type="ECO:0000256" key="2">
    <source>
        <dbReference type="ARBA" id="ARBA00022583"/>
    </source>
</evidence>
<dbReference type="InterPro" id="IPR011417">
    <property type="entry name" value="ANTH_dom"/>
</dbReference>
<evidence type="ECO:0000313" key="5">
    <source>
        <dbReference type="EMBL" id="KAL1556492.1"/>
    </source>
</evidence>
<keyword evidence="2" id="KW-0254">Endocytosis</keyword>
<dbReference type="SUPFAM" id="SSF48464">
    <property type="entry name" value="ENTH/VHS domain"/>
    <property type="match status" value="1"/>
</dbReference>
<dbReference type="InterPro" id="IPR045192">
    <property type="entry name" value="AP180-like"/>
</dbReference>
<comment type="subcellular location">
    <subcellularLocation>
        <location evidence="1">Membrane</location>
        <location evidence="1">Clathrin-coated pit</location>
    </subcellularLocation>
</comment>
<keyword evidence="6" id="KW-1185">Reference proteome</keyword>
<keyword evidence="3" id="KW-0168">Coated pit</keyword>
<protein>
    <submittedName>
        <fullName evidence="5">Clathrin assembly protein</fullName>
    </submittedName>
</protein>
<evidence type="ECO:0000259" key="4">
    <source>
        <dbReference type="Pfam" id="PF07651"/>
    </source>
</evidence>
<dbReference type="GO" id="GO:0006897">
    <property type="term" value="P:endocytosis"/>
    <property type="evidence" value="ECO:0007669"/>
    <property type="project" value="UniProtKB-KW"/>
</dbReference>
<reference evidence="5 6" key="1">
    <citation type="submission" date="2024-06" db="EMBL/GenBank/DDBJ databases">
        <title>A chromosome level genome sequence of Diviner's sage (Salvia divinorum).</title>
        <authorList>
            <person name="Ford S.A."/>
            <person name="Ro D.-K."/>
            <person name="Ness R.W."/>
            <person name="Phillips M.A."/>
        </authorList>
    </citation>
    <scope>NUCLEOTIDE SEQUENCE [LARGE SCALE GENOMIC DNA]</scope>
    <source>
        <strain evidence="5">SAF-2024a</strain>
        <tissue evidence="5">Leaf</tissue>
    </source>
</reference>
<evidence type="ECO:0000313" key="6">
    <source>
        <dbReference type="Proteomes" id="UP001567538"/>
    </source>
</evidence>
<dbReference type="Gene3D" id="1.25.40.90">
    <property type="match status" value="1"/>
</dbReference>
<keyword evidence="3" id="KW-0472">Membrane</keyword>
<dbReference type="PANTHER" id="PTHR22951">
    <property type="entry name" value="CLATHRIN ASSEMBLY PROTEIN"/>
    <property type="match status" value="1"/>
</dbReference>
<dbReference type="InterPro" id="IPR008942">
    <property type="entry name" value="ENTH_VHS"/>
</dbReference>
<dbReference type="Pfam" id="PF07651">
    <property type="entry name" value="ANTH"/>
    <property type="match status" value="1"/>
</dbReference>
<organism evidence="5 6">
    <name type="scientific">Salvia divinorum</name>
    <name type="common">Maria pastora</name>
    <name type="synonym">Diviner's sage</name>
    <dbReference type="NCBI Taxonomy" id="28513"/>
    <lineage>
        <taxon>Eukaryota</taxon>
        <taxon>Viridiplantae</taxon>
        <taxon>Streptophyta</taxon>
        <taxon>Embryophyta</taxon>
        <taxon>Tracheophyta</taxon>
        <taxon>Spermatophyta</taxon>
        <taxon>Magnoliopsida</taxon>
        <taxon>eudicotyledons</taxon>
        <taxon>Gunneridae</taxon>
        <taxon>Pentapetalae</taxon>
        <taxon>asterids</taxon>
        <taxon>lamiids</taxon>
        <taxon>Lamiales</taxon>
        <taxon>Lamiaceae</taxon>
        <taxon>Nepetoideae</taxon>
        <taxon>Mentheae</taxon>
        <taxon>Salviinae</taxon>
        <taxon>Salvia</taxon>
        <taxon>Salvia subgen. Calosphace</taxon>
    </lineage>
</organism>
<evidence type="ECO:0000256" key="3">
    <source>
        <dbReference type="ARBA" id="ARBA00023176"/>
    </source>
</evidence>
<proteinExistence type="predicted"/>
<dbReference type="InterPro" id="IPR048050">
    <property type="entry name" value="ANTH_N_plant"/>
</dbReference>
<dbReference type="Gene3D" id="1.20.58.150">
    <property type="entry name" value="ANTH domain"/>
    <property type="match status" value="1"/>
</dbReference>
<dbReference type="CDD" id="cd16987">
    <property type="entry name" value="ANTH_N_AP180_plant"/>
    <property type="match status" value="1"/>
</dbReference>
<name>A0ABD1HJ80_SALDI</name>
<sequence>MRLWKRASDALKDQSSLWQASLSRRHPDIEKAVIRATSHHATSSSIRYVDRVRHWLRLSPSNLTPILRSLSSRMHKTRSWPVALKGLLLTQALLNSPSLPAIGRLPFDLSSFRGPTASPFDAFVRAYYAFLDHKSATTFLLHQRDNCEGGFVMRQELLMLQSLQGLIDLLVAIRPAPGAEFAPLVMDVMEGVVVEIYEVYGKICRGIATVLLNIYSAGRVEAAMALRVVRKATWQGDELGDFLEVCKEMRIANAAEFPVIDRIPEEGIRELEEIVEGLTKEKVEMKTVITEEWERFEEDSVAASCGQQQHETRIGEAPDLITLF</sequence>
<dbReference type="SUPFAM" id="SSF89009">
    <property type="entry name" value="GAT-like domain"/>
    <property type="match status" value="1"/>
</dbReference>
<feature type="domain" description="AP180 N-terminal homology (ANTH)" evidence="4">
    <location>
        <begin position="28"/>
        <end position="275"/>
    </location>
</feature>
<dbReference type="Proteomes" id="UP001567538">
    <property type="component" value="Unassembled WGS sequence"/>
</dbReference>
<dbReference type="GO" id="GO:0005905">
    <property type="term" value="C:clathrin-coated pit"/>
    <property type="evidence" value="ECO:0007669"/>
    <property type="project" value="UniProtKB-SubCell"/>
</dbReference>
<dbReference type="InterPro" id="IPR014712">
    <property type="entry name" value="ANTH_dom_sf"/>
</dbReference>